<dbReference type="SUPFAM" id="SSF46785">
    <property type="entry name" value="Winged helix' DNA-binding domain"/>
    <property type="match status" value="1"/>
</dbReference>
<name>A0A1B7LCS8_9FIRM</name>
<dbReference type="RefSeq" id="WP_066669469.1">
    <property type="nucleotide sequence ID" value="NZ_LYVF01000174.1"/>
</dbReference>
<evidence type="ECO:0000259" key="5">
    <source>
        <dbReference type="Pfam" id="PF00891"/>
    </source>
</evidence>
<evidence type="ECO:0000259" key="6">
    <source>
        <dbReference type="Pfam" id="PF08100"/>
    </source>
</evidence>
<comment type="caution">
    <text evidence="7">The sequence shown here is derived from an EMBL/GenBank/DDBJ whole genome shotgun (WGS) entry which is preliminary data.</text>
</comment>
<evidence type="ECO:0000256" key="1">
    <source>
        <dbReference type="ARBA" id="ARBA00022603"/>
    </source>
</evidence>
<sequence>MLTEQGERILEICRGHWAANVLFAATDLGLFDVLAGTDSYPAGLSGEEGALAASLQKGDTEAGARRGEVDGRSRPAPAGDMHGTRERAILEDKGAKNSLLRNLGNRHIYGTGVGTSLWGDGLHAGCHASPRCPDTCPVPPGLTAGEAAAALGTDPASTARLLDALAGLGLVVKRGARYANSPAAAHFLVRGKESYLGHAVHHFANLAEGWSRLGEAVRTGRAVGFAAVEREPYEQRLRDYILAMRDNASLKAGALAGIIEAGGCRNMLDLGGGPGSFTIALLKQNRELKATIFDLAPTLEITRELVAAAGLTGRVTLRPGDFTRDGLGEGAYDLVLASNVVHIYDDRTNRGLVSRVYNALRPGGRLVVHDYVLAEVPAPEAALFDLNMLVGTVCGRVYAVAEMSAWLRDAGFEDIDYLSLTAGSGLVTGRKVAR</sequence>
<dbReference type="GO" id="GO:0032259">
    <property type="term" value="P:methylation"/>
    <property type="evidence" value="ECO:0007669"/>
    <property type="project" value="UniProtKB-KW"/>
</dbReference>
<dbReference type="STRING" id="1838280.A6M21_12870"/>
<dbReference type="Gene3D" id="3.40.50.150">
    <property type="entry name" value="Vaccinia Virus protein VP39"/>
    <property type="match status" value="1"/>
</dbReference>
<dbReference type="InterPro" id="IPR001077">
    <property type="entry name" value="COMT_C"/>
</dbReference>
<dbReference type="InterPro" id="IPR029063">
    <property type="entry name" value="SAM-dependent_MTases_sf"/>
</dbReference>
<dbReference type="GO" id="GO:0008171">
    <property type="term" value="F:O-methyltransferase activity"/>
    <property type="evidence" value="ECO:0007669"/>
    <property type="project" value="InterPro"/>
</dbReference>
<dbReference type="SUPFAM" id="SSF53335">
    <property type="entry name" value="S-adenosyl-L-methionine-dependent methyltransferases"/>
    <property type="match status" value="1"/>
</dbReference>
<dbReference type="PANTHER" id="PTHR43712:SF2">
    <property type="entry name" value="O-METHYLTRANSFERASE CICE"/>
    <property type="match status" value="1"/>
</dbReference>
<keyword evidence="2" id="KW-0808">Transferase</keyword>
<dbReference type="PANTHER" id="PTHR43712">
    <property type="entry name" value="PUTATIVE (AFU_ORTHOLOGUE AFUA_4G14580)-RELATED"/>
    <property type="match status" value="1"/>
</dbReference>
<evidence type="ECO:0000256" key="4">
    <source>
        <dbReference type="SAM" id="MobiDB-lite"/>
    </source>
</evidence>
<dbReference type="InterPro" id="IPR016461">
    <property type="entry name" value="COMT-like"/>
</dbReference>
<evidence type="ECO:0008006" key="9">
    <source>
        <dbReference type="Google" id="ProtNLM"/>
    </source>
</evidence>
<keyword evidence="3" id="KW-0949">S-adenosyl-L-methionine</keyword>
<feature type="domain" description="O-methyltransferase C-terminal" evidence="5">
    <location>
        <begin position="210"/>
        <end position="413"/>
    </location>
</feature>
<dbReference type="GO" id="GO:0046983">
    <property type="term" value="F:protein dimerization activity"/>
    <property type="evidence" value="ECO:0007669"/>
    <property type="project" value="InterPro"/>
</dbReference>
<feature type="domain" description="O-methyltransferase dimerisation" evidence="6">
    <location>
        <begin position="141"/>
        <end position="189"/>
    </location>
</feature>
<feature type="region of interest" description="Disordered" evidence="4">
    <location>
        <begin position="53"/>
        <end position="88"/>
    </location>
</feature>
<gene>
    <name evidence="7" type="ORF">A6M21_12870</name>
</gene>
<dbReference type="InterPro" id="IPR036388">
    <property type="entry name" value="WH-like_DNA-bd_sf"/>
</dbReference>
<evidence type="ECO:0000256" key="2">
    <source>
        <dbReference type="ARBA" id="ARBA00022679"/>
    </source>
</evidence>
<dbReference type="CDD" id="cd02440">
    <property type="entry name" value="AdoMet_MTases"/>
    <property type="match status" value="1"/>
</dbReference>
<reference evidence="7 8" key="1">
    <citation type="submission" date="2016-04" db="EMBL/GenBank/DDBJ databases">
        <authorList>
            <person name="Evans L.H."/>
            <person name="Alamgir A."/>
            <person name="Owens N."/>
            <person name="Weber N.D."/>
            <person name="Virtaneva K."/>
            <person name="Barbian K."/>
            <person name="Babar A."/>
            <person name="Rosenke K."/>
        </authorList>
    </citation>
    <scope>NUCLEOTIDE SEQUENCE [LARGE SCALE GENOMIC DNA]</scope>
    <source>
        <strain evidence="7 8">LMa1</strain>
    </source>
</reference>
<dbReference type="Pfam" id="PF08100">
    <property type="entry name" value="Dimerisation"/>
    <property type="match status" value="1"/>
</dbReference>
<dbReference type="Proteomes" id="UP000078532">
    <property type="component" value="Unassembled WGS sequence"/>
</dbReference>
<dbReference type="AlphaFoldDB" id="A0A1B7LCS8"/>
<dbReference type="Pfam" id="PF00891">
    <property type="entry name" value="Methyltransf_2"/>
    <property type="match status" value="1"/>
</dbReference>
<accession>A0A1B7LCS8</accession>
<feature type="compositionally biased region" description="Basic and acidic residues" evidence="4">
    <location>
        <begin position="58"/>
        <end position="73"/>
    </location>
</feature>
<dbReference type="EMBL" id="LYVF01000174">
    <property type="protein sequence ID" value="OAT80741.1"/>
    <property type="molecule type" value="Genomic_DNA"/>
</dbReference>
<dbReference type="InterPro" id="IPR012967">
    <property type="entry name" value="COMT_dimerisation"/>
</dbReference>
<dbReference type="InterPro" id="IPR036390">
    <property type="entry name" value="WH_DNA-bd_sf"/>
</dbReference>
<organism evidence="7 8">
    <name type="scientific">Desulfotomaculum copahuensis</name>
    <dbReference type="NCBI Taxonomy" id="1838280"/>
    <lineage>
        <taxon>Bacteria</taxon>
        <taxon>Bacillati</taxon>
        <taxon>Bacillota</taxon>
        <taxon>Clostridia</taxon>
        <taxon>Eubacteriales</taxon>
        <taxon>Desulfotomaculaceae</taxon>
        <taxon>Desulfotomaculum</taxon>
    </lineage>
</organism>
<evidence type="ECO:0000313" key="8">
    <source>
        <dbReference type="Proteomes" id="UP000078532"/>
    </source>
</evidence>
<evidence type="ECO:0000313" key="7">
    <source>
        <dbReference type="EMBL" id="OAT80741.1"/>
    </source>
</evidence>
<dbReference type="PROSITE" id="PS51683">
    <property type="entry name" value="SAM_OMT_II"/>
    <property type="match status" value="1"/>
</dbReference>
<protein>
    <recommendedName>
        <fullName evidence="9">O-methyltransferase domain-containing protein</fullName>
    </recommendedName>
</protein>
<dbReference type="Gene3D" id="1.10.10.10">
    <property type="entry name" value="Winged helix-like DNA-binding domain superfamily/Winged helix DNA-binding domain"/>
    <property type="match status" value="2"/>
</dbReference>
<keyword evidence="8" id="KW-1185">Reference proteome</keyword>
<evidence type="ECO:0000256" key="3">
    <source>
        <dbReference type="ARBA" id="ARBA00022691"/>
    </source>
</evidence>
<keyword evidence="1" id="KW-0489">Methyltransferase</keyword>
<proteinExistence type="predicted"/>